<dbReference type="InterPro" id="IPR058341">
    <property type="entry name" value="DUF8028"/>
</dbReference>
<dbReference type="KEGG" id="hut:Huta_2637"/>
<evidence type="ECO:0000313" key="2">
    <source>
        <dbReference type="EMBL" id="ACV12798.1"/>
    </source>
</evidence>
<proteinExistence type="predicted"/>
<evidence type="ECO:0000313" key="3">
    <source>
        <dbReference type="Proteomes" id="UP000002071"/>
    </source>
</evidence>
<dbReference type="STRING" id="519442.Huta_2637"/>
<sequence length="90" mass="9548">MDWIGLPPDDRNRTVESTLRRAVLAIGFWGAVIFPPVAIALLAVVPTSADVVALVLLANVVCLVVGQYHDPAAGWIAGSSDRRPVTEGSR</sequence>
<keyword evidence="1" id="KW-1133">Transmembrane helix</keyword>
<keyword evidence="1" id="KW-0472">Membrane</keyword>
<dbReference type="EMBL" id="CP001687">
    <property type="protein sequence ID" value="ACV12798.1"/>
    <property type="molecule type" value="Genomic_DNA"/>
</dbReference>
<dbReference type="OrthoDB" id="384824at2157"/>
<gene>
    <name evidence="2" type="ordered locus">Huta_2637</name>
</gene>
<protein>
    <submittedName>
        <fullName evidence="2">Uncharacterized protein</fullName>
    </submittedName>
</protein>
<dbReference type="eggNOG" id="arCOG07497">
    <property type="taxonomic scope" value="Archaea"/>
</dbReference>
<dbReference type="Pfam" id="PF26071">
    <property type="entry name" value="DUF8028"/>
    <property type="match status" value="1"/>
</dbReference>
<dbReference type="RefSeq" id="WP_015790360.1">
    <property type="nucleotide sequence ID" value="NC_013158.1"/>
</dbReference>
<dbReference type="HOGENOM" id="CLU_2433780_0_0_2"/>
<dbReference type="AlphaFoldDB" id="C7NML3"/>
<name>C7NML3_HALUD</name>
<evidence type="ECO:0000256" key="1">
    <source>
        <dbReference type="SAM" id="Phobius"/>
    </source>
</evidence>
<keyword evidence="1" id="KW-0812">Transmembrane</keyword>
<dbReference type="Proteomes" id="UP000002071">
    <property type="component" value="Chromosome"/>
</dbReference>
<accession>C7NML3</accession>
<feature type="transmembrane region" description="Helical" evidence="1">
    <location>
        <begin position="21"/>
        <end position="45"/>
    </location>
</feature>
<dbReference type="GeneID" id="8384942"/>
<feature type="transmembrane region" description="Helical" evidence="1">
    <location>
        <begin position="51"/>
        <end position="68"/>
    </location>
</feature>
<organism evidence="2 3">
    <name type="scientific">Halorhabdus utahensis (strain DSM 12940 / JCM 11049 / AX-2)</name>
    <dbReference type="NCBI Taxonomy" id="519442"/>
    <lineage>
        <taxon>Archaea</taxon>
        <taxon>Methanobacteriati</taxon>
        <taxon>Methanobacteriota</taxon>
        <taxon>Stenosarchaea group</taxon>
        <taxon>Halobacteria</taxon>
        <taxon>Halobacteriales</taxon>
        <taxon>Haloarculaceae</taxon>
        <taxon>Halorhabdus</taxon>
    </lineage>
</organism>
<keyword evidence="3" id="KW-1185">Reference proteome</keyword>
<reference evidence="2 3" key="1">
    <citation type="journal article" date="2009" name="Stand. Genomic Sci.">
        <title>Complete genome sequence of Halorhabdus utahensis type strain (AX-2).</title>
        <authorList>
            <person name="Anderson I."/>
            <person name="Tindall B.J."/>
            <person name="Pomrenke H."/>
            <person name="Goker M."/>
            <person name="Lapidus A."/>
            <person name="Nolan M."/>
            <person name="Copeland A."/>
            <person name="Glavina Del Rio T."/>
            <person name="Chen F."/>
            <person name="Tice H."/>
            <person name="Cheng J.F."/>
            <person name="Lucas S."/>
            <person name="Chertkov O."/>
            <person name="Bruce D."/>
            <person name="Brettin T."/>
            <person name="Detter J.C."/>
            <person name="Han C."/>
            <person name="Goodwin L."/>
            <person name="Land M."/>
            <person name="Hauser L."/>
            <person name="Chang Y.J."/>
            <person name="Jeffries C.D."/>
            <person name="Pitluck S."/>
            <person name="Pati A."/>
            <person name="Mavromatis K."/>
            <person name="Ivanova N."/>
            <person name="Ovchinnikova G."/>
            <person name="Chen A."/>
            <person name="Palaniappan K."/>
            <person name="Chain P."/>
            <person name="Rohde M."/>
            <person name="Bristow J."/>
            <person name="Eisen J.A."/>
            <person name="Markowitz V."/>
            <person name="Hugenholtz P."/>
            <person name="Kyrpides N.C."/>
            <person name="Klenk H.P."/>
        </authorList>
    </citation>
    <scope>NUCLEOTIDE SEQUENCE [LARGE SCALE GENOMIC DNA]</scope>
    <source>
        <strain evidence="3">DSM 12940 / JCM 11049 / AX-2</strain>
    </source>
</reference>